<dbReference type="Gene3D" id="6.10.340.10">
    <property type="match status" value="1"/>
</dbReference>
<dbReference type="CDD" id="cd11386">
    <property type="entry name" value="MCP_signal"/>
    <property type="match status" value="1"/>
</dbReference>
<dbReference type="GO" id="GO:0005886">
    <property type="term" value="C:plasma membrane"/>
    <property type="evidence" value="ECO:0007669"/>
    <property type="project" value="UniProtKB-SubCell"/>
</dbReference>
<protein>
    <submittedName>
        <fullName evidence="13">Methyl-accepting chemotaxis protein II</fullName>
    </submittedName>
</protein>
<feature type="compositionally biased region" description="Polar residues" evidence="10">
    <location>
        <begin position="786"/>
        <end position="797"/>
    </location>
</feature>
<evidence type="ECO:0000256" key="7">
    <source>
        <dbReference type="ARBA" id="ARBA00029447"/>
    </source>
</evidence>
<feature type="compositionally biased region" description="Basic and acidic residues" evidence="10">
    <location>
        <begin position="776"/>
        <end position="785"/>
    </location>
</feature>
<keyword evidence="6 11" id="KW-0472">Membrane</keyword>
<organism evidence="13 14">
    <name type="scientific">Aliarcobacter thereius</name>
    <dbReference type="NCBI Taxonomy" id="544718"/>
    <lineage>
        <taxon>Bacteria</taxon>
        <taxon>Pseudomonadati</taxon>
        <taxon>Campylobacterota</taxon>
        <taxon>Epsilonproteobacteria</taxon>
        <taxon>Campylobacterales</taxon>
        <taxon>Arcobacteraceae</taxon>
        <taxon>Aliarcobacter</taxon>
    </lineage>
</organism>
<dbReference type="PANTHER" id="PTHR43531:SF11">
    <property type="entry name" value="METHYL-ACCEPTING CHEMOTAXIS PROTEIN 3"/>
    <property type="match status" value="1"/>
</dbReference>
<comment type="subcellular location">
    <subcellularLocation>
        <location evidence="1">Cell membrane</location>
        <topology evidence="1">Multi-pass membrane protein</topology>
    </subcellularLocation>
</comment>
<evidence type="ECO:0000256" key="2">
    <source>
        <dbReference type="ARBA" id="ARBA00022475"/>
    </source>
</evidence>
<dbReference type="GO" id="GO:0004888">
    <property type="term" value="F:transmembrane signaling receptor activity"/>
    <property type="evidence" value="ECO:0007669"/>
    <property type="project" value="TreeGrafter"/>
</dbReference>
<feature type="compositionally biased region" description="Basic and acidic residues" evidence="10">
    <location>
        <begin position="802"/>
        <end position="812"/>
    </location>
</feature>
<evidence type="ECO:0000256" key="1">
    <source>
        <dbReference type="ARBA" id="ARBA00004651"/>
    </source>
</evidence>
<evidence type="ECO:0000256" key="4">
    <source>
        <dbReference type="ARBA" id="ARBA00022692"/>
    </source>
</evidence>
<dbReference type="GO" id="GO:0007165">
    <property type="term" value="P:signal transduction"/>
    <property type="evidence" value="ECO:0007669"/>
    <property type="project" value="UniProtKB-KW"/>
</dbReference>
<gene>
    <name evidence="13" type="primary">tar_4</name>
    <name evidence="13" type="ORF">AAX29_01868</name>
</gene>
<feature type="transmembrane region" description="Helical" evidence="11">
    <location>
        <begin position="340"/>
        <end position="366"/>
    </location>
</feature>
<dbReference type="PROSITE" id="PS50111">
    <property type="entry name" value="CHEMOTAXIS_TRANSDUC_2"/>
    <property type="match status" value="1"/>
</dbReference>
<dbReference type="CDD" id="cd18774">
    <property type="entry name" value="PDC2_HK_sensor"/>
    <property type="match status" value="1"/>
</dbReference>
<dbReference type="GO" id="GO:0006935">
    <property type="term" value="P:chemotaxis"/>
    <property type="evidence" value="ECO:0007669"/>
    <property type="project" value="UniProtKB-KW"/>
</dbReference>
<dbReference type="Pfam" id="PF08269">
    <property type="entry name" value="dCache_2"/>
    <property type="match status" value="1"/>
</dbReference>
<evidence type="ECO:0000256" key="5">
    <source>
        <dbReference type="ARBA" id="ARBA00022989"/>
    </source>
</evidence>
<dbReference type="Pfam" id="PF00015">
    <property type="entry name" value="MCPsignal"/>
    <property type="match status" value="1"/>
</dbReference>
<name>A0A1C0B5A6_9BACT</name>
<keyword evidence="4 11" id="KW-0812">Transmembrane</keyword>
<dbReference type="OrthoDB" id="5348717at2"/>
<dbReference type="EMBL" id="LCUJ01000009">
    <property type="protein sequence ID" value="OCL97714.1"/>
    <property type="molecule type" value="Genomic_DNA"/>
</dbReference>
<evidence type="ECO:0000256" key="6">
    <source>
        <dbReference type="ARBA" id="ARBA00023136"/>
    </source>
</evidence>
<dbReference type="STRING" id="544718.AAX25_01722"/>
<dbReference type="InterPro" id="IPR004089">
    <property type="entry name" value="MCPsignal_dom"/>
</dbReference>
<evidence type="ECO:0000313" key="14">
    <source>
        <dbReference type="Proteomes" id="UP000093281"/>
    </source>
</evidence>
<evidence type="ECO:0000256" key="9">
    <source>
        <dbReference type="SAM" id="Coils"/>
    </source>
</evidence>
<dbReference type="SMART" id="SM01049">
    <property type="entry name" value="Cache_2"/>
    <property type="match status" value="2"/>
</dbReference>
<dbReference type="PATRIC" id="fig|544718.43.peg.1684"/>
<proteinExistence type="inferred from homology"/>
<evidence type="ECO:0000256" key="8">
    <source>
        <dbReference type="PROSITE-ProRule" id="PRU00284"/>
    </source>
</evidence>
<dbReference type="InterPro" id="IPR004010">
    <property type="entry name" value="Double_Cache_2"/>
</dbReference>
<dbReference type="RefSeq" id="WP_066184755.1">
    <property type="nucleotide sequence ID" value="NZ_LCUJ01000009.1"/>
</dbReference>
<evidence type="ECO:0000256" key="10">
    <source>
        <dbReference type="SAM" id="MobiDB-lite"/>
    </source>
</evidence>
<feature type="region of interest" description="Disordered" evidence="10">
    <location>
        <begin position="776"/>
        <end position="818"/>
    </location>
</feature>
<evidence type="ECO:0000256" key="11">
    <source>
        <dbReference type="SAM" id="Phobius"/>
    </source>
</evidence>
<keyword evidence="8" id="KW-0807">Transducer</keyword>
<keyword evidence="9" id="KW-0175">Coiled coil</keyword>
<dbReference type="InterPro" id="IPR033480">
    <property type="entry name" value="sCache_2"/>
</dbReference>
<dbReference type="SUPFAM" id="SSF58104">
    <property type="entry name" value="Methyl-accepting chemotaxis protein (MCP) signaling domain"/>
    <property type="match status" value="1"/>
</dbReference>
<feature type="domain" description="Methyl-accepting transducer" evidence="12">
    <location>
        <begin position="528"/>
        <end position="757"/>
    </location>
</feature>
<keyword evidence="3" id="KW-0145">Chemotaxis</keyword>
<dbReference type="PANTHER" id="PTHR43531">
    <property type="entry name" value="PROTEIN ICFG"/>
    <property type="match status" value="1"/>
</dbReference>
<keyword evidence="5 11" id="KW-1133">Transmembrane helix</keyword>
<evidence type="ECO:0000313" key="13">
    <source>
        <dbReference type="EMBL" id="OCL97714.1"/>
    </source>
</evidence>
<comment type="similarity">
    <text evidence="7">Belongs to the methyl-accepting chemotaxis (MCP) protein family.</text>
</comment>
<accession>A0A1C0B5A6</accession>
<reference evidence="14" key="1">
    <citation type="submission" date="2015-05" db="EMBL/GenBank/DDBJ databases">
        <authorList>
            <person name="Rovetto F."/>
            <person name="Cocolin L."/>
            <person name="Illeghems K."/>
            <person name="Van Nieuwerburgh F."/>
            <person name="Houf K."/>
        </authorList>
    </citation>
    <scope>NUCLEOTIDE SEQUENCE [LARGE SCALE GENOMIC DNA]</scope>
    <source>
        <strain evidence="14">DU22</strain>
    </source>
</reference>
<evidence type="ECO:0000256" key="3">
    <source>
        <dbReference type="ARBA" id="ARBA00022500"/>
    </source>
</evidence>
<dbReference type="Gene3D" id="1.10.287.950">
    <property type="entry name" value="Methyl-accepting chemotaxis protein"/>
    <property type="match status" value="1"/>
</dbReference>
<sequence>MKNLSIRVKLLSIVIITIILVSTIIATKSIYEVNNLTNQTIEEYRQNAFNTSIEELKNYTAFAQNIAKSAYEEAKIENIKARKGAYLKSQTDFLFAMISKIYDEQKNKIPEAELKKILLEAIGSVRYGEENDYFFVYDKNSTILKLPLTPEREGTKNNGKHILEFIKTAFEKGEGFVPYEQVIPGKEPRSKLSNIRLFEPYGWVVGTGVYIDNEEKELKAKALNEISKIRFGQDGYFFVYDYDGTNIMHPINPSLVGKNLIENKSQKGIYYIKDLIEAAKKGGGTVIFDFPKSKDDPTLYDKIGYADGLQEWKWMIGTGVYVDNIEKNIEIMHQNSKEKIASIILGIVIIAIVVSVILIFLISFFITKEIISPLERFENGLLSFFKYLNKESSDVSKIEIKSEDEIGIMTKVVNENIERTNNLLKQDEALIKNVKEVVSQINKGNLKERIIAKTDNDSLEELKNLLNDMLEIISKKVNNDLVSIDEVLSKYKDMNFTARIENLTGDVAKEINILADTINHLLLENKINGLTLEDSSKILLENVNKLNISSNEAAASLEETAAALEQITSNIRNNTESIAKMAKLSDGVIRSSKDGENLANQTTNAMDEINNKVNMVNEAIAVIDQIAFQTNILSLNAAVEAATAGEAGKGFAVVAQEVRNLASRSAEAAKDIKHIVEEATIKANEGKQIASSMIYGYKDLSENITQTMNLISDIENASKEQLMGIEQINDAVSELDRQTQQNAMVSSQTHDIALVTDEIAKEIVKEANSKEFIGKDSAKARDFHKSNTTVDTTSNKKPTIKNIEKKESIKDSEEWENF</sequence>
<dbReference type="SMART" id="SM00283">
    <property type="entry name" value="MA"/>
    <property type="match status" value="1"/>
</dbReference>
<evidence type="ECO:0000259" key="12">
    <source>
        <dbReference type="PROSITE" id="PS50111"/>
    </source>
</evidence>
<dbReference type="InterPro" id="IPR051310">
    <property type="entry name" value="MCP_chemotaxis"/>
</dbReference>
<keyword evidence="2" id="KW-1003">Cell membrane</keyword>
<feature type="coiled-coil region" evidence="9">
    <location>
        <begin position="417"/>
        <end position="479"/>
    </location>
</feature>
<dbReference type="AlphaFoldDB" id="A0A1C0B5A6"/>
<dbReference type="Gene3D" id="3.30.450.20">
    <property type="entry name" value="PAS domain"/>
    <property type="match status" value="2"/>
</dbReference>
<comment type="caution">
    <text evidence="13">The sequence shown here is derived from an EMBL/GenBank/DDBJ whole genome shotgun (WGS) entry which is preliminary data.</text>
</comment>
<dbReference type="Proteomes" id="UP000093281">
    <property type="component" value="Unassembled WGS sequence"/>
</dbReference>